<dbReference type="InterPro" id="IPR019076">
    <property type="entry name" value="Spore_lipoprot_YhcN/YlaJ-like"/>
</dbReference>
<sequence length="201" mass="22334">MNTLKFSIFTLGAVLLLATGCGANDNQQGQGGMDNNARDVRYNADYDRGMNDATDNNMNNYDMNDAGPYQINNDNNTARDNNDNDNNNNNDDMRVDQNLKGKIEKIDGVKTAHVIVTGENAYVATVLDNNQKGEMTDKMKEKVRNVVKKADNNVDEVYVSSNPDFVKRVGGYVNDIQNGKPVEGIGQEFSELVRRVFPEGR</sequence>
<evidence type="ECO:0000313" key="3">
    <source>
        <dbReference type="EMBL" id="RAS82059.1"/>
    </source>
</evidence>
<dbReference type="Pfam" id="PF09580">
    <property type="entry name" value="Spore_YhcN_YlaJ"/>
    <property type="match status" value="1"/>
</dbReference>
<proteinExistence type="predicted"/>
<name>A0AAX1QHW6_9BACI</name>
<dbReference type="AlphaFoldDB" id="A0AAX1QHW6"/>
<feature type="compositionally biased region" description="Low complexity" evidence="1">
    <location>
        <begin position="51"/>
        <end position="65"/>
    </location>
</feature>
<dbReference type="EMBL" id="LVYK01000001">
    <property type="protein sequence ID" value="RAS82059.1"/>
    <property type="molecule type" value="Genomic_DNA"/>
</dbReference>
<evidence type="ECO:0000313" key="4">
    <source>
        <dbReference type="Proteomes" id="UP000250174"/>
    </source>
</evidence>
<feature type="compositionally biased region" description="Low complexity" evidence="1">
    <location>
        <begin position="72"/>
        <end position="90"/>
    </location>
</feature>
<reference evidence="3 4" key="1">
    <citation type="submission" date="2016-03" db="EMBL/GenBank/DDBJ databases">
        <title>Comparison of Bacillus endophyticus and B. anthracis characteristics using whole genome sequence analysis and microbiological techniques.</title>
        <authorList>
            <person name="Lekota K.E."/>
            <person name="Mafofo J."/>
            <person name="Rees J."/>
            <person name="Muchadeyi F.C."/>
            <person name="Madoroba E."/>
            <person name="Van Heerden H."/>
        </authorList>
    </citation>
    <scope>NUCLEOTIDE SEQUENCE [LARGE SCALE GENOMIC DNA]</scope>
    <source>
        <strain evidence="3 4">3631_10C</strain>
    </source>
</reference>
<accession>A0AAX1QHW6</accession>
<dbReference type="Proteomes" id="UP000250174">
    <property type="component" value="Unassembled WGS sequence"/>
</dbReference>
<feature type="signal peptide" evidence="2">
    <location>
        <begin position="1"/>
        <end position="23"/>
    </location>
</feature>
<dbReference type="PROSITE" id="PS51257">
    <property type="entry name" value="PROKAR_LIPOPROTEIN"/>
    <property type="match status" value="1"/>
</dbReference>
<organism evidence="3 4">
    <name type="scientific">Priestia endophytica</name>
    <dbReference type="NCBI Taxonomy" id="135735"/>
    <lineage>
        <taxon>Bacteria</taxon>
        <taxon>Bacillati</taxon>
        <taxon>Bacillota</taxon>
        <taxon>Bacilli</taxon>
        <taxon>Bacillales</taxon>
        <taxon>Bacillaceae</taxon>
        <taxon>Priestia</taxon>
    </lineage>
</organism>
<protein>
    <recommendedName>
        <fullName evidence="5">YhcN/YlaJ family sporulation lipoprotein</fullName>
    </recommendedName>
</protein>
<feature type="region of interest" description="Disordered" evidence="1">
    <location>
        <begin position="50"/>
        <end position="94"/>
    </location>
</feature>
<evidence type="ECO:0008006" key="5">
    <source>
        <dbReference type="Google" id="ProtNLM"/>
    </source>
</evidence>
<evidence type="ECO:0000256" key="2">
    <source>
        <dbReference type="SAM" id="SignalP"/>
    </source>
</evidence>
<feature type="chain" id="PRO_5043914752" description="YhcN/YlaJ family sporulation lipoprotein" evidence="2">
    <location>
        <begin position="24"/>
        <end position="201"/>
    </location>
</feature>
<keyword evidence="2" id="KW-0732">Signal</keyword>
<dbReference type="InterPro" id="IPR014247">
    <property type="entry name" value="Spore_lipoprot_YhcN/YlaJ"/>
</dbReference>
<gene>
    <name evidence="3" type="ORF">A3864_00700</name>
</gene>
<dbReference type="GO" id="GO:0030435">
    <property type="term" value="P:sporulation resulting in formation of a cellular spore"/>
    <property type="evidence" value="ECO:0007669"/>
    <property type="project" value="InterPro"/>
</dbReference>
<comment type="caution">
    <text evidence="3">The sequence shown here is derived from an EMBL/GenBank/DDBJ whole genome shotgun (WGS) entry which is preliminary data.</text>
</comment>
<dbReference type="NCBIfam" id="TIGR02898">
    <property type="entry name" value="spore_YhcN_YlaJ"/>
    <property type="match status" value="1"/>
</dbReference>
<evidence type="ECO:0000256" key="1">
    <source>
        <dbReference type="SAM" id="MobiDB-lite"/>
    </source>
</evidence>